<dbReference type="InterPro" id="IPR001846">
    <property type="entry name" value="VWF_type-D"/>
</dbReference>
<feature type="domain" description="Sushi" evidence="11">
    <location>
        <begin position="1130"/>
        <end position="1184"/>
    </location>
</feature>
<evidence type="ECO:0000256" key="5">
    <source>
        <dbReference type="ARBA" id="ARBA00023157"/>
    </source>
</evidence>
<evidence type="ECO:0000256" key="3">
    <source>
        <dbReference type="ARBA" id="ARBA00022989"/>
    </source>
</evidence>
<evidence type="ECO:0000259" key="11">
    <source>
        <dbReference type="PROSITE" id="PS50923"/>
    </source>
</evidence>
<feature type="compositionally biased region" description="Polar residues" evidence="7">
    <location>
        <begin position="844"/>
        <end position="854"/>
    </location>
</feature>
<keyword evidence="15" id="KW-1185">Reference proteome</keyword>
<feature type="domain" description="Sushi" evidence="11">
    <location>
        <begin position="1075"/>
        <end position="1129"/>
    </location>
</feature>
<dbReference type="SUPFAM" id="SSF57535">
    <property type="entry name" value="Complement control module/SCR domain"/>
    <property type="match status" value="5"/>
</dbReference>
<evidence type="ECO:0000259" key="12">
    <source>
        <dbReference type="PROSITE" id="PS51220"/>
    </source>
</evidence>
<dbReference type="SMART" id="SM00723">
    <property type="entry name" value="AMOP"/>
    <property type="match status" value="1"/>
</dbReference>
<feature type="compositionally biased region" description="Basic and acidic residues" evidence="7">
    <location>
        <begin position="1307"/>
        <end position="1319"/>
    </location>
</feature>
<feature type="signal peptide" evidence="9">
    <location>
        <begin position="1"/>
        <end position="26"/>
    </location>
</feature>
<dbReference type="InParanoid" id="A0A7M7NDA4"/>
<evidence type="ECO:0000256" key="6">
    <source>
        <dbReference type="PROSITE-ProRule" id="PRU00302"/>
    </source>
</evidence>
<organism evidence="14 15">
    <name type="scientific">Strongylocentrotus purpuratus</name>
    <name type="common">Purple sea urchin</name>
    <dbReference type="NCBI Taxonomy" id="7668"/>
    <lineage>
        <taxon>Eukaryota</taxon>
        <taxon>Metazoa</taxon>
        <taxon>Echinodermata</taxon>
        <taxon>Eleutherozoa</taxon>
        <taxon>Echinozoa</taxon>
        <taxon>Echinoidea</taxon>
        <taxon>Euechinoidea</taxon>
        <taxon>Echinacea</taxon>
        <taxon>Camarodonta</taxon>
        <taxon>Echinidea</taxon>
        <taxon>Strongylocentrotidae</taxon>
        <taxon>Strongylocentrotus</taxon>
    </lineage>
</organism>
<feature type="compositionally biased region" description="Polar residues" evidence="7">
    <location>
        <begin position="1286"/>
        <end position="1303"/>
    </location>
</feature>
<comment type="caution">
    <text evidence="6">Lacks conserved residue(s) required for the propagation of feature annotation.</text>
</comment>
<dbReference type="Pfam" id="PF00084">
    <property type="entry name" value="Sushi"/>
    <property type="match status" value="4"/>
</dbReference>
<evidence type="ECO:0000256" key="4">
    <source>
        <dbReference type="ARBA" id="ARBA00023136"/>
    </source>
</evidence>
<dbReference type="PROSITE" id="PS51220">
    <property type="entry name" value="NIDO"/>
    <property type="match status" value="1"/>
</dbReference>
<name>A0A7M7NDA4_STRPU</name>
<sequence length="1319" mass="143675">MIGERRKNSFCTRLVLMLCLTWAAESQAELYPYGTGNADTALSKQNDFALRVTLDRAFPFGGKYHSTLYIGDNGVISFDEEVSAESDLARNRIIPYYYDVDGDGRIEDPDTIFAFWADVDITGDGGNVYYRVTTSTTTLNQATADVQTYFRSNVDFRAQVVIVVTWDQVSFFDQTGASDPRNTFQAVLIHDGQESFVLLNYDSITWVVGTRMDGDPNTGLYPDTKIGIAIVGFLMDDGTIIKNFAYEQATLLSLSTDSNVDVNGVYAYKVDGNSIIDPVCNAGPGAELVITPARCGMMGGEKIYLYGPCWAVEAVQTCVFSYGGEIIQQVNATVINTNEAYCVPEPFFLVGEVTITVLEAGDELANSPSTIYSVIESGRITPTVTRRDSDTSSWDKAGNSLAISWNVDQESFGPSDSALSITVLAYHEDNPGPRWENVYMITSGTADDGSYTFTPTAQVDVTEANAFGVIRITGMDNGRQRVLWSDIHTLGYLLEQSYQDDSVQWATEKCKEWITADTAKGDFLNNLPACPCTLDQAEQDVGNFITDPSCYPEGGEDTCAENEGAIHCLLSAYASPMSGTKCCYDANRLLMHSGDTMYAGMAGRSHIRGSSPYMARNLVPELSHWSNDVIAKHFCCEWAEEKECFDYITLRPTTDCAIYEPPNNALSFGDPHFITMDRYNYTFNGLGEFTLLRYATSGTKTGASDFELQARQIKTMDRNGQQVDVTQLSSVAMKDSGSDSIFVEASATSGMDVYRRSMDENGEWQSVYFSQQTFTDLQGCAVDVTRFERDVEIYGVVVMFKETGIGVYVTYDYGMLAVRPILPSKLNSDHLSGLLGNMDGDPSNDLTSRNNNNPLDDPTDEEIFQFGQTWEIETDYSLFRYVSGLTHVDYHNSTFVPLMNVNLPTLYPACNEVSQCLFDYEVSNDDVQLAMATLGAFEAFESSSENIRKIDACPYQITPYNGTKTYSSDSNKYFEDAEVSFTCDEGLIMVGSSYKRCAYSAEEGSLMWTGSTGDNACIESSCGVLETPSNGSISLSEDGLTATFACQEGFTMNGGSESVCRDAVWSSGAPTCIYSPCGVLDTPSNGSISLSEDGLTATFACQEGYTMNGANQSVCRDAVWSNGAPNCTDSSCGVLDTPANGSISLSEDGLTATFACKEGFTMNGANQSVCRDAVWSNGAPNCTDSSCGVLDTPANGSISLSEDGLTATFACKEGFTMNGANQSVCRDAVWSSGAPTCTTDPDIDPIPGDNNAVVIALSVVFSIIFIVLLVVGIFVFLRHRQSGLFNSDKQEPHNSPTISTNGMENDASNREHISMDLKK</sequence>
<reference evidence="15" key="1">
    <citation type="submission" date="2015-02" db="EMBL/GenBank/DDBJ databases">
        <title>Genome sequencing for Strongylocentrotus purpuratus.</title>
        <authorList>
            <person name="Murali S."/>
            <person name="Liu Y."/>
            <person name="Vee V."/>
            <person name="English A."/>
            <person name="Wang M."/>
            <person name="Skinner E."/>
            <person name="Han Y."/>
            <person name="Muzny D.M."/>
            <person name="Worley K.C."/>
            <person name="Gibbs R.A."/>
        </authorList>
    </citation>
    <scope>NUCLEOTIDE SEQUENCE</scope>
</reference>
<feature type="domain" description="Sushi" evidence="11">
    <location>
        <begin position="1185"/>
        <end position="1239"/>
    </location>
</feature>
<feature type="region of interest" description="Disordered" evidence="7">
    <location>
        <begin position="833"/>
        <end position="858"/>
    </location>
</feature>
<evidence type="ECO:0000313" key="15">
    <source>
        <dbReference type="Proteomes" id="UP000007110"/>
    </source>
</evidence>
<dbReference type="InterPro" id="IPR000436">
    <property type="entry name" value="Sushi_SCR_CCP_dom"/>
</dbReference>
<dbReference type="GeneID" id="589327"/>
<dbReference type="Pfam" id="PF03782">
    <property type="entry name" value="AMOP"/>
    <property type="match status" value="1"/>
</dbReference>
<dbReference type="PROSITE" id="PS50923">
    <property type="entry name" value="SUSHI"/>
    <property type="match status" value="5"/>
</dbReference>
<keyword evidence="9" id="KW-0732">Signal</keyword>
<dbReference type="GO" id="GO:0005615">
    <property type="term" value="C:extracellular space"/>
    <property type="evidence" value="ECO:0000318"/>
    <property type="project" value="GO_Central"/>
</dbReference>
<evidence type="ECO:0000256" key="9">
    <source>
        <dbReference type="SAM" id="SignalP"/>
    </source>
</evidence>
<evidence type="ECO:0000259" key="10">
    <source>
        <dbReference type="PROSITE" id="PS50856"/>
    </source>
</evidence>
<accession>A0A7M7NDA4</accession>
<dbReference type="GO" id="GO:0007160">
    <property type="term" value="P:cell-matrix adhesion"/>
    <property type="evidence" value="ECO:0007669"/>
    <property type="project" value="InterPro"/>
</dbReference>
<dbReference type="Pfam" id="PF00094">
    <property type="entry name" value="VWD"/>
    <property type="match status" value="1"/>
</dbReference>
<dbReference type="KEGG" id="spu:589327"/>
<dbReference type="PROSITE" id="PS50856">
    <property type="entry name" value="AMOP"/>
    <property type="match status" value="1"/>
</dbReference>
<feature type="transmembrane region" description="Helical" evidence="8">
    <location>
        <begin position="1252"/>
        <end position="1277"/>
    </location>
</feature>
<feature type="domain" description="Sushi" evidence="11">
    <location>
        <begin position="951"/>
        <end position="1019"/>
    </location>
</feature>
<dbReference type="GO" id="GO:0016020">
    <property type="term" value="C:membrane"/>
    <property type="evidence" value="ECO:0007669"/>
    <property type="project" value="UniProtKB-SubCell"/>
</dbReference>
<dbReference type="InterPro" id="IPR005533">
    <property type="entry name" value="AMOP_dom"/>
</dbReference>
<dbReference type="RefSeq" id="XP_030833827.1">
    <property type="nucleotide sequence ID" value="XM_030977967.1"/>
</dbReference>
<protein>
    <submittedName>
        <fullName evidence="14">Uncharacterized protein</fullName>
    </submittedName>
</protein>
<evidence type="ECO:0000256" key="8">
    <source>
        <dbReference type="SAM" id="Phobius"/>
    </source>
</evidence>
<dbReference type="OMA" id="HRECKEN"/>
<feature type="domain" description="VWFD" evidence="13">
    <location>
        <begin position="663"/>
        <end position="878"/>
    </location>
</feature>
<dbReference type="InterPro" id="IPR051495">
    <property type="entry name" value="Epithelial_Barrier/Signaling"/>
</dbReference>
<feature type="domain" description="Sushi" evidence="11">
    <location>
        <begin position="1020"/>
        <end position="1074"/>
    </location>
</feature>
<evidence type="ECO:0000256" key="2">
    <source>
        <dbReference type="ARBA" id="ARBA00022692"/>
    </source>
</evidence>
<keyword evidence="2 8" id="KW-0812">Transmembrane</keyword>
<keyword evidence="4 8" id="KW-0472">Membrane</keyword>
<evidence type="ECO:0000256" key="7">
    <source>
        <dbReference type="SAM" id="MobiDB-lite"/>
    </source>
</evidence>
<reference evidence="14" key="2">
    <citation type="submission" date="2021-01" db="UniProtKB">
        <authorList>
            <consortium name="EnsemblMetazoa"/>
        </authorList>
    </citation>
    <scope>IDENTIFICATION</scope>
</reference>
<dbReference type="OrthoDB" id="6236007at2759"/>
<dbReference type="InterPro" id="IPR003886">
    <property type="entry name" value="NIDO_dom"/>
</dbReference>
<evidence type="ECO:0000256" key="1">
    <source>
        <dbReference type="ARBA" id="ARBA00004370"/>
    </source>
</evidence>
<dbReference type="SMART" id="SM00539">
    <property type="entry name" value="NIDO"/>
    <property type="match status" value="1"/>
</dbReference>
<feature type="region of interest" description="Disordered" evidence="7">
    <location>
        <begin position="1286"/>
        <end position="1319"/>
    </location>
</feature>
<dbReference type="CDD" id="cd00033">
    <property type="entry name" value="CCP"/>
    <property type="match status" value="4"/>
</dbReference>
<dbReference type="EnsemblMetazoa" id="XM_030977967">
    <property type="protein sequence ID" value="XP_030833827"/>
    <property type="gene ID" value="LOC589327"/>
</dbReference>
<keyword evidence="3 8" id="KW-1133">Transmembrane helix</keyword>
<dbReference type="PANTHER" id="PTHR13802">
    <property type="entry name" value="MUCIN 4-RELATED"/>
    <property type="match status" value="1"/>
</dbReference>
<evidence type="ECO:0000259" key="13">
    <source>
        <dbReference type="PROSITE" id="PS51233"/>
    </source>
</evidence>
<dbReference type="Pfam" id="PF06119">
    <property type="entry name" value="NIDO"/>
    <property type="match status" value="1"/>
</dbReference>
<evidence type="ECO:0000313" key="14">
    <source>
        <dbReference type="EnsemblMetazoa" id="XP_030833827"/>
    </source>
</evidence>
<feature type="chain" id="PRO_5029738946" evidence="9">
    <location>
        <begin position="27"/>
        <end position="1319"/>
    </location>
</feature>
<dbReference type="PROSITE" id="PS51233">
    <property type="entry name" value="VWFD"/>
    <property type="match status" value="1"/>
</dbReference>
<dbReference type="Gene3D" id="2.10.70.10">
    <property type="entry name" value="Complement Module, domain 1"/>
    <property type="match status" value="5"/>
</dbReference>
<proteinExistence type="predicted"/>
<keyword evidence="5" id="KW-1015">Disulfide bond</keyword>
<feature type="domain" description="AMOP" evidence="10">
    <location>
        <begin position="502"/>
        <end position="651"/>
    </location>
</feature>
<comment type="subcellular location">
    <subcellularLocation>
        <location evidence="1">Membrane</location>
    </subcellularLocation>
</comment>
<keyword evidence="6" id="KW-0768">Sushi</keyword>
<dbReference type="PANTHER" id="PTHR13802:SF59">
    <property type="entry name" value="SUSHI DOMAIN-CONTAINING PROTEIN 2"/>
    <property type="match status" value="1"/>
</dbReference>
<dbReference type="Proteomes" id="UP000007110">
    <property type="component" value="Unassembled WGS sequence"/>
</dbReference>
<dbReference type="SMART" id="SM00032">
    <property type="entry name" value="CCP"/>
    <property type="match status" value="5"/>
</dbReference>
<dbReference type="InterPro" id="IPR035976">
    <property type="entry name" value="Sushi/SCR/CCP_sf"/>
</dbReference>
<feature type="domain" description="NIDO" evidence="12">
    <location>
        <begin position="114"/>
        <end position="273"/>
    </location>
</feature>